<dbReference type="Pfam" id="PF00263">
    <property type="entry name" value="Secretin"/>
    <property type="match status" value="1"/>
</dbReference>
<comment type="similarity">
    <text evidence="4">Belongs to the bacterial secretin family.</text>
</comment>
<organism evidence="9 10">
    <name type="scientific">Stratiformator vulcanicus</name>
    <dbReference type="NCBI Taxonomy" id="2527980"/>
    <lineage>
        <taxon>Bacteria</taxon>
        <taxon>Pseudomonadati</taxon>
        <taxon>Planctomycetota</taxon>
        <taxon>Planctomycetia</taxon>
        <taxon>Planctomycetales</taxon>
        <taxon>Planctomycetaceae</taxon>
        <taxon>Stratiformator</taxon>
    </lineage>
</organism>
<dbReference type="GO" id="GO:0009279">
    <property type="term" value="C:cell outer membrane"/>
    <property type="evidence" value="ECO:0007669"/>
    <property type="project" value="UniProtKB-SubCell"/>
</dbReference>
<dbReference type="Proteomes" id="UP000317318">
    <property type="component" value="Chromosome"/>
</dbReference>
<feature type="region of interest" description="Disordered" evidence="6">
    <location>
        <begin position="328"/>
        <end position="350"/>
    </location>
</feature>
<evidence type="ECO:0000259" key="7">
    <source>
        <dbReference type="Pfam" id="PF00263"/>
    </source>
</evidence>
<evidence type="ECO:0000259" key="8">
    <source>
        <dbReference type="Pfam" id="PF03958"/>
    </source>
</evidence>
<dbReference type="PANTHER" id="PTHR30332:SF24">
    <property type="entry name" value="SECRETIN GSPD-RELATED"/>
    <property type="match status" value="1"/>
</dbReference>
<dbReference type="PRINTS" id="PR00811">
    <property type="entry name" value="BCTERIALGSPD"/>
</dbReference>
<keyword evidence="3" id="KW-0472">Membrane</keyword>
<feature type="domain" description="NolW-like" evidence="8">
    <location>
        <begin position="627"/>
        <end position="742"/>
    </location>
</feature>
<name>A0A517R266_9PLAN</name>
<evidence type="ECO:0000256" key="3">
    <source>
        <dbReference type="ARBA" id="ARBA00023136"/>
    </source>
</evidence>
<feature type="region of interest" description="Disordered" evidence="6">
    <location>
        <begin position="1297"/>
        <end position="1362"/>
    </location>
</feature>
<dbReference type="InterPro" id="IPR004846">
    <property type="entry name" value="T2SS/T3SS_dom"/>
</dbReference>
<keyword evidence="10" id="KW-1185">Reference proteome</keyword>
<dbReference type="OrthoDB" id="9779724at2"/>
<evidence type="ECO:0000313" key="9">
    <source>
        <dbReference type="EMBL" id="QDT37951.1"/>
    </source>
</evidence>
<dbReference type="InterPro" id="IPR038591">
    <property type="entry name" value="NolW-like_sf"/>
</dbReference>
<feature type="region of interest" description="Disordered" evidence="6">
    <location>
        <begin position="177"/>
        <end position="200"/>
    </location>
</feature>
<dbReference type="KEGG" id="svp:Pan189_23340"/>
<evidence type="ECO:0000256" key="5">
    <source>
        <dbReference type="RuleBase" id="RU004004"/>
    </source>
</evidence>
<feature type="region of interest" description="Disordered" evidence="6">
    <location>
        <begin position="363"/>
        <end position="423"/>
    </location>
</feature>
<proteinExistence type="inferred from homology"/>
<comment type="subcellular location">
    <subcellularLocation>
        <location evidence="5">Cell outer membrane</location>
    </subcellularLocation>
    <subcellularLocation>
        <location evidence="1">Membrane</location>
    </subcellularLocation>
</comment>
<dbReference type="InterPro" id="IPR050810">
    <property type="entry name" value="Bact_Secretion_Sys_Channel"/>
</dbReference>
<reference evidence="9 10" key="1">
    <citation type="submission" date="2019-02" db="EMBL/GenBank/DDBJ databases">
        <title>Deep-cultivation of Planctomycetes and their phenomic and genomic characterization uncovers novel biology.</title>
        <authorList>
            <person name="Wiegand S."/>
            <person name="Jogler M."/>
            <person name="Boedeker C."/>
            <person name="Pinto D."/>
            <person name="Vollmers J."/>
            <person name="Rivas-Marin E."/>
            <person name="Kohn T."/>
            <person name="Peeters S.H."/>
            <person name="Heuer A."/>
            <person name="Rast P."/>
            <person name="Oberbeckmann S."/>
            <person name="Bunk B."/>
            <person name="Jeske O."/>
            <person name="Meyerdierks A."/>
            <person name="Storesund J.E."/>
            <person name="Kallscheuer N."/>
            <person name="Luecker S."/>
            <person name="Lage O.M."/>
            <person name="Pohl T."/>
            <person name="Merkel B.J."/>
            <person name="Hornburger P."/>
            <person name="Mueller R.-W."/>
            <person name="Bruemmer F."/>
            <person name="Labrenz M."/>
            <person name="Spormann A.M."/>
            <person name="Op den Camp H."/>
            <person name="Overmann J."/>
            <person name="Amann R."/>
            <person name="Jetten M.S.M."/>
            <person name="Mascher T."/>
            <person name="Medema M.H."/>
            <person name="Devos D.P."/>
            <person name="Kaster A.-K."/>
            <person name="Ovreas L."/>
            <person name="Rohde M."/>
            <person name="Galperin M.Y."/>
            <person name="Jogler C."/>
        </authorList>
    </citation>
    <scope>NUCLEOTIDE SEQUENCE [LARGE SCALE GENOMIC DNA]</scope>
    <source>
        <strain evidence="9 10">Pan189</strain>
    </source>
</reference>
<keyword evidence="2" id="KW-0732">Signal</keyword>
<dbReference type="GO" id="GO:0015627">
    <property type="term" value="C:type II protein secretion system complex"/>
    <property type="evidence" value="ECO:0007669"/>
    <property type="project" value="TreeGrafter"/>
</dbReference>
<evidence type="ECO:0000256" key="2">
    <source>
        <dbReference type="ARBA" id="ARBA00022729"/>
    </source>
</evidence>
<dbReference type="GO" id="GO:0009306">
    <property type="term" value="P:protein secretion"/>
    <property type="evidence" value="ECO:0007669"/>
    <property type="project" value="InterPro"/>
</dbReference>
<dbReference type="PANTHER" id="PTHR30332">
    <property type="entry name" value="PROBABLE GENERAL SECRETION PATHWAY PROTEIN D"/>
    <property type="match status" value="1"/>
</dbReference>
<keyword evidence="5" id="KW-0813">Transport</keyword>
<protein>
    <submittedName>
        <fullName evidence="9">Type II secretion system protein D</fullName>
    </submittedName>
</protein>
<dbReference type="InterPro" id="IPR005644">
    <property type="entry name" value="NolW-like"/>
</dbReference>
<dbReference type="EMBL" id="CP036268">
    <property type="protein sequence ID" value="QDT37951.1"/>
    <property type="molecule type" value="Genomic_DNA"/>
</dbReference>
<sequence length="1362" mass="147229">MRRSHRSALRLPKRIAMDRHQYGSSQQSRRDSGMPLLRHPDCIMGLVAAALFLCSSAVLAEDWEPLKTTSPPREEPSEPIVRMTFANQGWPSVLRSIAAQSDSHLVMDRAPGGRWSRTDLHEYSRGEAVRIINRELEEQNFRVIEQGSYLVVLDLTSLRARYRRPQLLGESKAAADRLPPAGEAGQYDVKRKSNRPMQRRTTVSPIRPVGTTNEFESNAVKNAAVETETSGNDIGNSELVTIAVEPNSDPVRLAKKTHRIFESRAKLVNTGVAGLPSFEVYRTAQETQSSEAASSKPLFEVGIDESGGRLVIRGQRAETDSLLRLLEGLDAPSTPGGEVFRATSSETGGRKLATRVGTLVAQLQQQGEPARPGTAPGNDRGNNPFEPEPFFETQQNSQQQPDASPSRPNEDTTAIPADTDDPKLKSLIESLRGDVSVEAVPDLGVLVLRGNEADVEAVMEVVRTLEQVSQGAVPSIHLLNLRHVDSRAMAELLTAVYEQLSTLRARGGDVRQTVAAIPVVKPNAVILMANEDDMPPLLELANELDQPVRPETEFEVFYLKNAVPAQVEALLEDFYAERGGLGTRVTITPHIRTNSVIVQARPRDLDEIAALIKKIDRGESEAVSRMTVFPLKHAVAIELVDVVNATLQNAIGPPTQPTGGFGGAGGGAAGATQLDQQFRDARATVLEFLSQDGESGRLVRSGILADIRITADPRTNSLLVTAPENSLDLIGAIIRQLDRPSEMVAEIKVFTLVNSDAAAMSELLLDLFNAETQAGSQQGGLGVQVAGASDAGSGLIPLRFSVDTRTNSILAIGGLDALRIVEAIILRLDQSDVRQRKTTVVKLRNSPALEVATAINEFLQGQRDLATVDPELISTVELLEREVIVVPEIVSNSLLISSTPRYYEDILNLIARLDEAPAQVNIQALLVEVELQNTDEFGVELGLQDSVLFNRSVIPADGITTIAETFTSPNGVQTTTQRVVTLDAQPGFLFNNQQVGTNVTNNTSSVGTQGLTNFSLGRINGDLGFGGLVLAASSESVSILLRALASKRKVHILSRPQIRTLDNQLAEIQVGQQVPVVRGVTVSAVGLANPVVNIEDVGIILSVTPRISPDGTIVMETIATKSAVSGNGIPIFTDVNTGNVVESPIIDISTARATVSVGNGQTVVLGGMITKRDESLERKVPWLGDIPILGIPFRYDGVDTRRTELLIFLTPRVIRDEFDSELIKRVESERVHFIEREAEEIHGPLYAVPPEESVYDYCPPEAAELPGSGEYAPIVEYPDIPTTRIESPLAPQFPQMIPQRSPTRIDESTVPAPAPVLSPEPRLVEPSPNESTVFPHASQDGAGSGVEPFATESGAGRTTLDD</sequence>
<dbReference type="Pfam" id="PF03958">
    <property type="entry name" value="Secretin_N"/>
    <property type="match status" value="3"/>
</dbReference>
<feature type="domain" description="NolW-like" evidence="8">
    <location>
        <begin position="838"/>
        <end position="919"/>
    </location>
</feature>
<feature type="compositionally biased region" description="Polar residues" evidence="6">
    <location>
        <begin position="392"/>
        <end position="407"/>
    </location>
</feature>
<feature type="domain" description="NolW-like" evidence="8">
    <location>
        <begin position="555"/>
        <end position="619"/>
    </location>
</feature>
<feature type="domain" description="Type II/III secretion system secretin-like" evidence="7">
    <location>
        <begin position="1043"/>
        <end position="1215"/>
    </location>
</feature>
<evidence type="ECO:0000313" key="10">
    <source>
        <dbReference type="Proteomes" id="UP000317318"/>
    </source>
</evidence>
<dbReference type="Gene3D" id="3.30.1370.120">
    <property type="match status" value="4"/>
</dbReference>
<evidence type="ECO:0000256" key="4">
    <source>
        <dbReference type="RuleBase" id="RU004003"/>
    </source>
</evidence>
<accession>A0A517R266</accession>
<gene>
    <name evidence="9" type="primary">gspD_1</name>
    <name evidence="9" type="ORF">Pan189_23340</name>
</gene>
<dbReference type="InterPro" id="IPR001775">
    <property type="entry name" value="GspD/PilQ"/>
</dbReference>
<evidence type="ECO:0000256" key="1">
    <source>
        <dbReference type="ARBA" id="ARBA00004370"/>
    </source>
</evidence>
<evidence type="ECO:0000256" key="6">
    <source>
        <dbReference type="SAM" id="MobiDB-lite"/>
    </source>
</evidence>